<dbReference type="EMBL" id="JAVDVW010000001">
    <property type="protein sequence ID" value="MDR7098653.1"/>
    <property type="molecule type" value="Genomic_DNA"/>
</dbReference>
<name>A0ABU1VNG1_9GAMM</name>
<organism evidence="2 3">
    <name type="scientific">Agrilutibacter niabensis</name>
    <dbReference type="NCBI Taxonomy" id="380628"/>
    <lineage>
        <taxon>Bacteria</taxon>
        <taxon>Pseudomonadati</taxon>
        <taxon>Pseudomonadota</taxon>
        <taxon>Gammaproteobacteria</taxon>
        <taxon>Lysobacterales</taxon>
        <taxon>Lysobacteraceae</taxon>
        <taxon>Agrilutibacter</taxon>
    </lineage>
</organism>
<keyword evidence="3" id="KW-1185">Reference proteome</keyword>
<dbReference type="Proteomes" id="UP001267878">
    <property type="component" value="Unassembled WGS sequence"/>
</dbReference>
<protein>
    <recommendedName>
        <fullName evidence="1">Glucosamine inositolphosphorylceramide transferase 1 N-terminal domain-containing protein</fullName>
    </recommendedName>
</protein>
<dbReference type="InterPro" id="IPR056442">
    <property type="entry name" value="GINT1_N"/>
</dbReference>
<reference evidence="2 3" key="1">
    <citation type="submission" date="2023-07" db="EMBL/GenBank/DDBJ databases">
        <title>Sorghum-associated microbial communities from plants grown in Nebraska, USA.</title>
        <authorList>
            <person name="Schachtman D."/>
        </authorList>
    </citation>
    <scope>NUCLEOTIDE SEQUENCE [LARGE SCALE GENOMIC DNA]</scope>
    <source>
        <strain evidence="2 3">BE187</strain>
    </source>
</reference>
<feature type="domain" description="Glucosamine inositolphosphorylceramide transferase 1 N-terminal" evidence="1">
    <location>
        <begin position="303"/>
        <end position="505"/>
    </location>
</feature>
<dbReference type="SUPFAM" id="SSF75005">
    <property type="entry name" value="Arabinanase/levansucrase/invertase"/>
    <property type="match status" value="1"/>
</dbReference>
<evidence type="ECO:0000313" key="3">
    <source>
        <dbReference type="Proteomes" id="UP001267878"/>
    </source>
</evidence>
<dbReference type="Pfam" id="PF24793">
    <property type="entry name" value="GINT1_N"/>
    <property type="match status" value="1"/>
</dbReference>
<evidence type="ECO:0000259" key="1">
    <source>
        <dbReference type="Pfam" id="PF24793"/>
    </source>
</evidence>
<proteinExistence type="predicted"/>
<evidence type="ECO:0000313" key="2">
    <source>
        <dbReference type="EMBL" id="MDR7098653.1"/>
    </source>
</evidence>
<dbReference type="Gene3D" id="2.115.10.20">
    <property type="entry name" value="Glycosyl hydrolase domain, family 43"/>
    <property type="match status" value="1"/>
</dbReference>
<accession>A0ABU1VNG1</accession>
<comment type="caution">
    <text evidence="2">The sequence shown here is derived from an EMBL/GenBank/DDBJ whole genome shotgun (WGS) entry which is preliminary data.</text>
</comment>
<dbReference type="InterPro" id="IPR023296">
    <property type="entry name" value="Glyco_hydro_beta-prop_sf"/>
</dbReference>
<sequence>MKHAGATVKTPLYAVPEGARKPLRVVMVGPAEIPGWLRAFHDLAAGYDWIELRTVVVPETVIPQVRDVPADVRAVVALEHAMLGDNSTLAPVPMPSVPGHADAMPDASLSLRVSALSPDLILLLGPRESATALAALAPLGCWRVDANLVDARYAGLSLLAPMLQGEHTTQMALMLKQAAGTPIDLTVSWGRTRPSSFMKQREDAFLKLPGLLLRALHRLAGGYVSVVPHSVATLDLRSQLPMGRAVGLRVLVLLLQAGLRRITGKRRDGSIGWTLVLRLNGTPLDPQAPVMGSHVLLRAEKGWWADPFVITVQGRRLVYVEEMINPKRNVANIACVELTEGGARRLGVALDEPGHLSFPQVFAWQEHWYMTVESSYDRRVSLYRATHFPLGWERVRDLVTGRVCVDPTLHHHEGRWYLFTNVAENRNSTSDELFLFVADSLEGEFSPHPASPIVCDVRRARMAGRLFRHQGRLIRPAQDCGPGYGNAVVFNEVLELGPTTYRERQLSRLGPQLARPVGGCHTYNVDGGVEVLDVFGRRPTGPAYLKIFDGPRSQPERSIDPAVDNKVEQLASAVLQKTGDRAQPGAPPR</sequence>
<gene>
    <name evidence="2" type="ORF">J2X04_001000</name>
</gene>